<evidence type="ECO:0000313" key="22">
    <source>
        <dbReference type="EMBL" id="OAQ71195.1"/>
    </source>
</evidence>
<comment type="catalytic activity">
    <reaction evidence="16">
        <text>nitrite + NADP(+) + H2O = nitrate + NADPH + H(+)</text>
        <dbReference type="Rhea" id="RHEA:19061"/>
        <dbReference type="ChEBI" id="CHEBI:15377"/>
        <dbReference type="ChEBI" id="CHEBI:15378"/>
        <dbReference type="ChEBI" id="CHEBI:16301"/>
        <dbReference type="ChEBI" id="CHEBI:17632"/>
        <dbReference type="ChEBI" id="CHEBI:57783"/>
        <dbReference type="ChEBI" id="CHEBI:58349"/>
        <dbReference type="EC" id="1.7.1.3"/>
    </reaction>
</comment>
<dbReference type="RefSeq" id="XP_018147732.1">
    <property type="nucleotide sequence ID" value="XM_018283028.1"/>
</dbReference>
<dbReference type="InterPro" id="IPR001199">
    <property type="entry name" value="Cyt_B5-like_heme/steroid-bd"/>
</dbReference>
<dbReference type="GO" id="GO:0043546">
    <property type="term" value="F:molybdopterin cofactor binding"/>
    <property type="evidence" value="ECO:0007669"/>
    <property type="project" value="InterPro"/>
</dbReference>
<dbReference type="Pfam" id="PF00970">
    <property type="entry name" value="FAD_binding_6"/>
    <property type="match status" value="1"/>
</dbReference>
<organism evidence="22 23">
    <name type="scientific">Pochonia chlamydosporia 170</name>
    <dbReference type="NCBI Taxonomy" id="1380566"/>
    <lineage>
        <taxon>Eukaryota</taxon>
        <taxon>Fungi</taxon>
        <taxon>Dikarya</taxon>
        <taxon>Ascomycota</taxon>
        <taxon>Pezizomycotina</taxon>
        <taxon>Sordariomycetes</taxon>
        <taxon>Hypocreomycetidae</taxon>
        <taxon>Hypocreales</taxon>
        <taxon>Clavicipitaceae</taxon>
        <taxon>Pochonia</taxon>
    </lineage>
</organism>
<evidence type="ECO:0000313" key="23">
    <source>
        <dbReference type="Proteomes" id="UP000078397"/>
    </source>
</evidence>
<dbReference type="GeneID" id="28847022"/>
<dbReference type="EMBL" id="LSBJ02000002">
    <property type="protein sequence ID" value="OAQ71195.1"/>
    <property type="molecule type" value="Genomic_DNA"/>
</dbReference>
<dbReference type="PIRSF" id="PIRSF000233">
    <property type="entry name" value="Nitr_rd_NADH"/>
    <property type="match status" value="1"/>
</dbReference>
<dbReference type="FunFam" id="3.90.420.10:FF:000005">
    <property type="entry name" value="Nitrate reductase"/>
    <property type="match status" value="1"/>
</dbReference>
<evidence type="ECO:0000256" key="12">
    <source>
        <dbReference type="ARBA" id="ARBA00023002"/>
    </source>
</evidence>
<dbReference type="SUPFAM" id="SSF55856">
    <property type="entry name" value="Cytochrome b5-like heme/steroid binding domain"/>
    <property type="match status" value="1"/>
</dbReference>
<evidence type="ECO:0000256" key="9">
    <source>
        <dbReference type="ARBA" id="ARBA00022723"/>
    </source>
</evidence>
<dbReference type="InterPro" id="IPR012137">
    <property type="entry name" value="Nitr_rd_NADH"/>
</dbReference>
<evidence type="ECO:0000256" key="10">
    <source>
        <dbReference type="ARBA" id="ARBA00022827"/>
    </source>
</evidence>
<feature type="binding site" evidence="18">
    <location>
        <position position="170"/>
    </location>
    <ligand>
        <name>Mo-molybdopterin</name>
        <dbReference type="ChEBI" id="CHEBI:71302"/>
    </ligand>
    <ligandPart>
        <name>Mo</name>
        <dbReference type="ChEBI" id="CHEBI:28685"/>
    </ligandPart>
</feature>
<dbReference type="GO" id="GO:0042128">
    <property type="term" value="P:nitrate assimilation"/>
    <property type="evidence" value="ECO:0007669"/>
    <property type="project" value="UniProtKB-KW"/>
</dbReference>
<keyword evidence="7" id="KW-0349">Heme</keyword>
<evidence type="ECO:0000256" key="14">
    <source>
        <dbReference type="ARBA" id="ARBA00023063"/>
    </source>
</evidence>
<dbReference type="Gene3D" id="2.60.40.650">
    <property type="match status" value="1"/>
</dbReference>
<dbReference type="InterPro" id="IPR018506">
    <property type="entry name" value="Cyt_B5_heme-BS"/>
</dbReference>
<dbReference type="InterPro" id="IPR017927">
    <property type="entry name" value="FAD-bd_FR_type"/>
</dbReference>
<dbReference type="InterPro" id="IPR036374">
    <property type="entry name" value="OxRdtase_Mopterin-bd_sf"/>
</dbReference>
<dbReference type="PROSITE" id="PS00559">
    <property type="entry name" value="MOLYBDOPTERIN_EUK"/>
    <property type="match status" value="1"/>
</dbReference>
<evidence type="ECO:0000256" key="19">
    <source>
        <dbReference type="SAM" id="MobiDB-lite"/>
    </source>
</evidence>
<dbReference type="SMART" id="SM01117">
    <property type="entry name" value="Cyt-b5"/>
    <property type="match status" value="1"/>
</dbReference>
<dbReference type="InterPro" id="IPR001433">
    <property type="entry name" value="OxRdtase_FAD/NAD-bd"/>
</dbReference>
<dbReference type="InterPro" id="IPR005066">
    <property type="entry name" value="MoCF_OxRdtse_dimer"/>
</dbReference>
<reference evidence="22 23" key="1">
    <citation type="journal article" date="2016" name="PLoS Pathog.">
        <title>Biosynthesis of antibiotic leucinostatins in bio-control fungus Purpureocillium lilacinum and their inhibition on phytophthora revealed by genome mining.</title>
        <authorList>
            <person name="Wang G."/>
            <person name="Liu Z."/>
            <person name="Lin R."/>
            <person name="Li E."/>
            <person name="Mao Z."/>
            <person name="Ling J."/>
            <person name="Yang Y."/>
            <person name="Yin W.B."/>
            <person name="Xie B."/>
        </authorList>
    </citation>
    <scope>NUCLEOTIDE SEQUENCE [LARGE SCALE GENOMIC DNA]</scope>
    <source>
        <strain evidence="22">170</strain>
    </source>
</reference>
<protein>
    <recommendedName>
        <fullName evidence="17">Nitrate reductase</fullName>
    </recommendedName>
</protein>
<dbReference type="InterPro" id="IPR008333">
    <property type="entry name" value="Cbr1-like_FAD-bd_dom"/>
</dbReference>
<dbReference type="InterPro" id="IPR014756">
    <property type="entry name" value="Ig_E-set"/>
</dbReference>
<comment type="cofactor">
    <cofactor evidence="1">
        <name>heme</name>
        <dbReference type="ChEBI" id="CHEBI:30413"/>
    </cofactor>
</comment>
<evidence type="ECO:0000256" key="18">
    <source>
        <dbReference type="PIRSR" id="PIRSR000233-1"/>
    </source>
</evidence>
<dbReference type="Pfam" id="PF00173">
    <property type="entry name" value="Cyt-b5"/>
    <property type="match status" value="1"/>
</dbReference>
<dbReference type="InterPro" id="IPR017938">
    <property type="entry name" value="Riboflavin_synthase-like_b-brl"/>
</dbReference>
<comment type="subunit">
    <text evidence="5">Homodimer.</text>
</comment>
<evidence type="ECO:0000256" key="17">
    <source>
        <dbReference type="PIRNR" id="PIRNR000233"/>
    </source>
</evidence>
<dbReference type="FunFam" id="2.60.40.650:FF:000001">
    <property type="entry name" value="Nitrate reductase"/>
    <property type="match status" value="1"/>
</dbReference>
<dbReference type="SUPFAM" id="SSF81296">
    <property type="entry name" value="E set domains"/>
    <property type="match status" value="1"/>
</dbReference>
<dbReference type="AlphaFoldDB" id="A0A179FZX1"/>
<sequence length="892" mass="100645">MVESRSSSELNLPKTSINFPPSPPSTVGKSRRCSFDRHSNDILLPGTPTSSSDDTSVYPLPPRNGRKSVQPQDIKTPDNHVERDDRLIRLTGVHPFNCEPPLTNLYDEGFLTSENLHYVRNHGPVPRCDDSDMDRWEFTVEGLVENPFTLSVKELITDYEQVTYPITLVCAGNRRKEQNVVRKSKGFSWGPAGLSTALWTGVVLGDLIAKAKPRRRARYVCFEGADKLPNGYYGTSVKLNWCLDPNRGIMVAHKMNGCVLHPDHGKPVRVVIPGQIGGRSVKWLKRIIVTEEPSDNWYHIYDNRVLPTMVTPEASADLPDTWKDERYAIYDLNTNSAICYPAHDERLPMNSGTSTYNIRGYAYGGGGKRITRMEVTLDKGKTWRLANIDYPEDRYRLAPDGETLYGGRVDMWWRETSFCWCFWDLTLDVNELKSTADIMVRAMDESLMVQPRDMYWSVLGMMNNPWYRVVVHNDGDTLRFEHPTQPALMPGGWMERVKKSGGNLTNGSWGERRDGEAEKMTNREIEKDICMTNPEIDRLVTMDEIKEHSGEQDPWFIVNGHVFDGTPFLEKHPGGAASIFGAAGQDVTEEFVTIHSENAKSMMPEYHIGKLDEPARAQLAGEVSEVDPTRAVFLNTKVWTKAPLHEKLTVSPDSKIFRFKLDHNQQQVGLPVGQHLMMRIRDPATREPVIRAYTPISKGSDQGWLDVLIKIYHDAPGRKGGKMTQALDAVPTGHFVDFKGPVGKFEYLGKGLCLVSGKRRRVSRFNMICGGSGVTPILQVLRAVAEDWDDTTECVVLDGNRVEEDILCKSRLDQIASSAVRKCRLIYCLSRPSPTWKGRKGRIGMTMISTEIGSPRPNKDDMVLLCGPSQMETSVHEILRDLGWLDEDIIIF</sequence>
<dbReference type="SUPFAM" id="SSF56524">
    <property type="entry name" value="Oxidoreductase molybdopterin-binding domain"/>
    <property type="match status" value="1"/>
</dbReference>
<comment type="function">
    <text evidence="3 17">Nitrate reductase is a key enzyme involved in the first step of nitrate assimilation in plants, fungi and bacteria.</text>
</comment>
<comment type="cofactor">
    <cofactor evidence="18">
        <name>Mo-molybdopterin</name>
        <dbReference type="ChEBI" id="CHEBI:71302"/>
    </cofactor>
    <text evidence="18">Binds 1 Mo-molybdopterin (Mo-MPT) cofactor per subunit.</text>
</comment>
<keyword evidence="14 17" id="KW-0534">Nitrate assimilation</keyword>
<comment type="caution">
    <text evidence="22">The sequence shown here is derived from an EMBL/GenBank/DDBJ whole genome shotgun (WGS) entry which is preliminary data.</text>
</comment>
<evidence type="ECO:0000256" key="4">
    <source>
        <dbReference type="ARBA" id="ARBA00006253"/>
    </source>
</evidence>
<evidence type="ECO:0000256" key="11">
    <source>
        <dbReference type="ARBA" id="ARBA00022857"/>
    </source>
</evidence>
<dbReference type="Gene3D" id="3.40.50.80">
    <property type="entry name" value="Nucleotide-binding domain of ferredoxin-NADP reductase (FNR) module"/>
    <property type="match status" value="1"/>
</dbReference>
<evidence type="ECO:0000256" key="15">
    <source>
        <dbReference type="ARBA" id="ARBA00023157"/>
    </source>
</evidence>
<dbReference type="PROSITE" id="PS00191">
    <property type="entry name" value="CYTOCHROME_B5_1"/>
    <property type="match status" value="1"/>
</dbReference>
<dbReference type="PRINTS" id="PR00407">
    <property type="entry name" value="EUMOPTERIN"/>
</dbReference>
<dbReference type="STRING" id="1380566.A0A179FZX1"/>
<dbReference type="PROSITE" id="PS50255">
    <property type="entry name" value="CYTOCHROME_B5_2"/>
    <property type="match status" value="1"/>
</dbReference>
<evidence type="ECO:0000256" key="2">
    <source>
        <dbReference type="ARBA" id="ARBA00001974"/>
    </source>
</evidence>
<dbReference type="KEGG" id="pchm:VFPPC_03535"/>
<dbReference type="GO" id="GO:0020037">
    <property type="term" value="F:heme binding"/>
    <property type="evidence" value="ECO:0007669"/>
    <property type="project" value="InterPro"/>
</dbReference>
<evidence type="ECO:0000256" key="13">
    <source>
        <dbReference type="ARBA" id="ARBA00023004"/>
    </source>
</evidence>
<accession>A0A179FZX1</accession>
<dbReference type="InterPro" id="IPR022407">
    <property type="entry name" value="OxRdtase_Mopterin_BS"/>
</dbReference>
<comment type="similarity">
    <text evidence="4 17">Belongs to the nitrate reductase family.</text>
</comment>
<evidence type="ECO:0000256" key="8">
    <source>
        <dbReference type="ARBA" id="ARBA00022630"/>
    </source>
</evidence>
<keyword evidence="9 18" id="KW-0479">Metal-binding</keyword>
<keyword evidence="12" id="KW-0560">Oxidoreductase</keyword>
<comment type="cofactor">
    <cofactor evidence="2">
        <name>FAD</name>
        <dbReference type="ChEBI" id="CHEBI:57692"/>
    </cofactor>
</comment>
<evidence type="ECO:0000256" key="7">
    <source>
        <dbReference type="ARBA" id="ARBA00022617"/>
    </source>
</evidence>
<dbReference type="Pfam" id="PF00174">
    <property type="entry name" value="Oxidored_molyb"/>
    <property type="match status" value="1"/>
</dbReference>
<dbReference type="PROSITE" id="PS51384">
    <property type="entry name" value="FAD_FR"/>
    <property type="match status" value="1"/>
</dbReference>
<evidence type="ECO:0000259" key="21">
    <source>
        <dbReference type="PROSITE" id="PS51384"/>
    </source>
</evidence>
<dbReference type="GO" id="GO:0006790">
    <property type="term" value="P:sulfur compound metabolic process"/>
    <property type="evidence" value="ECO:0007669"/>
    <property type="project" value="TreeGrafter"/>
</dbReference>
<keyword evidence="6 18" id="KW-0500">Molybdenum</keyword>
<evidence type="ECO:0000256" key="5">
    <source>
        <dbReference type="ARBA" id="ARBA00011738"/>
    </source>
</evidence>
<keyword evidence="11" id="KW-0521">NADP</keyword>
<keyword evidence="15" id="KW-1015">Disulfide bond</keyword>
<name>A0A179FZX1_METCM</name>
<dbReference type="PRINTS" id="PR00363">
    <property type="entry name" value="CYTOCHROMEB5"/>
</dbReference>
<keyword evidence="10" id="KW-0274">FAD</keyword>
<dbReference type="GO" id="GO:0030151">
    <property type="term" value="F:molybdenum ion binding"/>
    <property type="evidence" value="ECO:0007669"/>
    <property type="project" value="InterPro"/>
</dbReference>
<keyword evidence="23" id="KW-1185">Reference proteome</keyword>
<dbReference type="PRINTS" id="PR00406">
    <property type="entry name" value="CYTB5RDTASE"/>
</dbReference>
<dbReference type="GO" id="GO:0008482">
    <property type="term" value="F:sulfite oxidase activity"/>
    <property type="evidence" value="ECO:0007669"/>
    <property type="project" value="TreeGrafter"/>
</dbReference>
<keyword evidence="13" id="KW-0408">Iron</keyword>
<feature type="compositionally biased region" description="Polar residues" evidence="19">
    <location>
        <begin position="1"/>
        <end position="19"/>
    </location>
</feature>
<dbReference type="Gene3D" id="2.40.30.10">
    <property type="entry name" value="Translation factors"/>
    <property type="match status" value="1"/>
</dbReference>
<dbReference type="Pfam" id="PF03404">
    <property type="entry name" value="Mo-co_dimer"/>
    <property type="match status" value="1"/>
</dbReference>
<dbReference type="SUPFAM" id="SSF63380">
    <property type="entry name" value="Riboflavin synthase domain-like"/>
    <property type="match status" value="1"/>
</dbReference>
<dbReference type="Gene3D" id="3.90.420.10">
    <property type="entry name" value="Oxidoreductase, molybdopterin-binding domain"/>
    <property type="match status" value="1"/>
</dbReference>
<feature type="domain" description="FAD-binding FR-type" evidence="21">
    <location>
        <begin position="637"/>
        <end position="748"/>
    </location>
</feature>
<dbReference type="GO" id="GO:0006809">
    <property type="term" value="P:nitric oxide biosynthetic process"/>
    <property type="evidence" value="ECO:0007669"/>
    <property type="project" value="InterPro"/>
</dbReference>
<dbReference type="Proteomes" id="UP000078397">
    <property type="component" value="Unassembled WGS sequence"/>
</dbReference>
<dbReference type="Gene3D" id="3.10.120.10">
    <property type="entry name" value="Cytochrome b5-like heme/steroid binding domain"/>
    <property type="match status" value="1"/>
</dbReference>
<gene>
    <name evidence="22" type="ORF">VFPPC_03535</name>
</gene>
<dbReference type="PANTHER" id="PTHR19372">
    <property type="entry name" value="SULFITE REDUCTASE"/>
    <property type="match status" value="1"/>
</dbReference>
<dbReference type="InterPro" id="IPR000572">
    <property type="entry name" value="OxRdtase_Mopterin-bd_dom"/>
</dbReference>
<keyword evidence="8" id="KW-0285">Flavoprotein</keyword>
<evidence type="ECO:0000256" key="3">
    <source>
        <dbReference type="ARBA" id="ARBA00003838"/>
    </source>
</evidence>
<feature type="region of interest" description="Disordered" evidence="19">
    <location>
        <begin position="1"/>
        <end position="79"/>
    </location>
</feature>
<evidence type="ECO:0000256" key="6">
    <source>
        <dbReference type="ARBA" id="ARBA00022505"/>
    </source>
</evidence>
<evidence type="ECO:0000256" key="1">
    <source>
        <dbReference type="ARBA" id="ARBA00001971"/>
    </source>
</evidence>
<proteinExistence type="inferred from homology"/>
<dbReference type="InterPro" id="IPR039261">
    <property type="entry name" value="FNR_nucleotide-bd"/>
</dbReference>
<dbReference type="Pfam" id="PF00175">
    <property type="entry name" value="NAD_binding_1"/>
    <property type="match status" value="1"/>
</dbReference>
<dbReference type="InterPro" id="IPR036400">
    <property type="entry name" value="Cyt_B5-like_heme/steroid_sf"/>
</dbReference>
<dbReference type="PANTHER" id="PTHR19372:SF7">
    <property type="entry name" value="SULFITE OXIDASE, MITOCHONDRIAL"/>
    <property type="match status" value="1"/>
</dbReference>
<evidence type="ECO:0000259" key="20">
    <source>
        <dbReference type="PROSITE" id="PS50255"/>
    </source>
</evidence>
<dbReference type="GO" id="GO:0050464">
    <property type="term" value="F:nitrate reductase (NADPH) activity"/>
    <property type="evidence" value="ECO:0007669"/>
    <property type="project" value="UniProtKB-EC"/>
</dbReference>
<dbReference type="CDD" id="cd06183">
    <property type="entry name" value="cyt_b5_reduct_like"/>
    <property type="match status" value="1"/>
</dbReference>
<dbReference type="SUPFAM" id="SSF52343">
    <property type="entry name" value="Ferredoxin reductase-like, C-terminal NADP-linked domain"/>
    <property type="match status" value="1"/>
</dbReference>
<dbReference type="InterPro" id="IPR008335">
    <property type="entry name" value="Mopterin_OxRdtase_euk"/>
</dbReference>
<feature type="domain" description="Cytochrome b5 heme-binding" evidence="20">
    <location>
        <begin position="537"/>
        <end position="612"/>
    </location>
</feature>
<dbReference type="OrthoDB" id="432685at2759"/>
<evidence type="ECO:0000256" key="16">
    <source>
        <dbReference type="ARBA" id="ARBA00049155"/>
    </source>
</evidence>